<dbReference type="EMBL" id="KF594188">
    <property type="protein sequence ID" value="AIE38528.1"/>
    <property type="molecule type" value="Genomic_DNA"/>
</dbReference>
<dbReference type="EMBL" id="KF594191">
    <property type="protein sequence ID" value="AIE38657.1"/>
    <property type="molecule type" value="Genomic_DNA"/>
</dbReference>
<dbReference type="InterPro" id="IPR045933">
    <property type="entry name" value="DUF6353"/>
</dbReference>
<dbReference type="EMBL" id="KF594192">
    <property type="protein sequence ID" value="AIE38700.1"/>
    <property type="molecule type" value="Genomic_DNA"/>
</dbReference>
<evidence type="ECO:0000313" key="9">
    <source>
        <dbReference type="EMBL" id="AIE38657.1"/>
    </source>
</evidence>
<evidence type="ECO:0000313" key="11">
    <source>
        <dbReference type="EMBL" id="AIE38743.1"/>
    </source>
</evidence>
<accession>A0A075EI73</accession>
<dbReference type="EMBL" id="KF594185">
    <property type="protein sequence ID" value="AIE38399.1"/>
    <property type="molecule type" value="Genomic_DNA"/>
</dbReference>
<feature type="transmembrane region" description="Helical" evidence="1">
    <location>
        <begin position="60"/>
        <end position="84"/>
    </location>
</feature>
<evidence type="ECO:0000313" key="7">
    <source>
        <dbReference type="EMBL" id="AIE38571.1"/>
    </source>
</evidence>
<keyword evidence="1" id="KW-0812">Transmembrane</keyword>
<sequence length="243" mass="27129">MNLAFVKATQDFVVRNSHHILTGLALLGIGASVALSVHADRQMQEWDIDDFKRLTKEQRIKIYAKIYAPPAIAILATGACVIGAHSISVKRESSLLLAYEGTRQVYDRYRASVQDRLGPEEKTISQNAASKMDPYPRDAAVVCGEGDVLFYDAYSGRYFKSTVNKIDRVVNELNYTLLREMCVSLNEFYAGIGLEGISLGDQLGWNEQRQIEVHYGAQVSDDGKAVVVVDFVVEPTEKWFKLS</sequence>
<reference evidence="7" key="1">
    <citation type="journal article" date="2014" name="ISME J.">
        <title>Human oral viruses are personal, persistent and gender-consistent.</title>
        <authorList>
            <person name="Abeles S.R."/>
            <person name="Robles-Sikisaka R."/>
            <person name="Ly M."/>
            <person name="Lum A.G."/>
            <person name="Salzman J."/>
            <person name="Boehm T.K."/>
            <person name="Pride D.T."/>
        </authorList>
    </citation>
    <scope>NUCLEOTIDE SEQUENCE</scope>
    <source>
        <strain evidence="9">Day14AM</strain>
        <strain evidence="2">Day1AM</strain>
        <strain evidence="3">Day1Noon</strain>
        <strain evidence="4">Day1PM</strain>
        <strain evidence="5">Day2AM</strain>
        <strain evidence="10">Day30AM</strain>
        <strain evidence="11">Day30Noon</strain>
        <strain evidence="6">Day4AM</strain>
        <strain evidence="12">Day60AM</strain>
        <strain evidence="7">Day7AM</strain>
        <strain evidence="8">Day7Noon</strain>
    </source>
</reference>
<evidence type="ECO:0000313" key="3">
    <source>
        <dbReference type="EMBL" id="AIE38399.1"/>
    </source>
</evidence>
<feature type="transmembrane region" description="Helical" evidence="1">
    <location>
        <begin position="20"/>
        <end position="39"/>
    </location>
</feature>
<evidence type="ECO:0000313" key="5">
    <source>
        <dbReference type="EMBL" id="AIE38485.1"/>
    </source>
</evidence>
<dbReference type="EMBL" id="KF594184">
    <property type="protein sequence ID" value="AIE38356.1"/>
    <property type="molecule type" value="Genomic_DNA"/>
</dbReference>
<dbReference type="EMBL" id="KF594193">
    <property type="protein sequence ID" value="AIE38743.1"/>
    <property type="molecule type" value="Genomic_DNA"/>
</dbReference>
<evidence type="ECO:0000313" key="2">
    <source>
        <dbReference type="EMBL" id="AIE38356.1"/>
    </source>
</evidence>
<evidence type="ECO:0000256" key="1">
    <source>
        <dbReference type="SAM" id="Phobius"/>
    </source>
</evidence>
<evidence type="ECO:0000313" key="8">
    <source>
        <dbReference type="EMBL" id="AIE38614.1"/>
    </source>
</evidence>
<dbReference type="EMBL" id="KF594194">
    <property type="protein sequence ID" value="AIE38786.1"/>
    <property type="molecule type" value="Genomic_DNA"/>
</dbReference>
<keyword evidence="1" id="KW-0472">Membrane</keyword>
<name>A0A075EI73_9CAUD</name>
<dbReference type="EMBL" id="KF594190">
    <property type="protein sequence ID" value="AIE38614.1"/>
    <property type="molecule type" value="Genomic_DNA"/>
</dbReference>
<dbReference type="EMBL" id="KF594187">
    <property type="protein sequence ID" value="AIE38485.1"/>
    <property type="molecule type" value="Genomic_DNA"/>
</dbReference>
<dbReference type="EMBL" id="KF594186">
    <property type="protein sequence ID" value="AIE38442.1"/>
    <property type="molecule type" value="Genomic_DNA"/>
</dbReference>
<protein>
    <submittedName>
        <fullName evidence="7">Gp054</fullName>
    </submittedName>
</protein>
<evidence type="ECO:0000313" key="4">
    <source>
        <dbReference type="EMBL" id="AIE38442.1"/>
    </source>
</evidence>
<proteinExistence type="predicted"/>
<dbReference type="Pfam" id="PF19880">
    <property type="entry name" value="DUF6353"/>
    <property type="match status" value="1"/>
</dbReference>
<evidence type="ECO:0000313" key="6">
    <source>
        <dbReference type="EMBL" id="AIE38528.1"/>
    </source>
</evidence>
<dbReference type="EMBL" id="KF594189">
    <property type="protein sequence ID" value="AIE38571.1"/>
    <property type="molecule type" value="Genomic_DNA"/>
</dbReference>
<keyword evidence="1" id="KW-1133">Transmembrane helix</keyword>
<organism evidence="7">
    <name type="scientific">Siphovirus contig89</name>
    <dbReference type="NCBI Taxonomy" id="1518022"/>
    <lineage>
        <taxon>Viruses</taxon>
        <taxon>Duplodnaviria</taxon>
        <taxon>Heunggongvirae</taxon>
        <taxon>Uroviricota</taxon>
        <taxon>Caudoviricetes</taxon>
    </lineage>
</organism>
<evidence type="ECO:0000313" key="10">
    <source>
        <dbReference type="EMBL" id="AIE38700.1"/>
    </source>
</evidence>
<evidence type="ECO:0000313" key="12">
    <source>
        <dbReference type="EMBL" id="AIE38786.1"/>
    </source>
</evidence>